<dbReference type="Proteomes" id="UP000015105">
    <property type="component" value="Chromosome 2D"/>
</dbReference>
<reference evidence="2" key="4">
    <citation type="submission" date="2019-03" db="UniProtKB">
        <authorList>
            <consortium name="EnsemblPlants"/>
        </authorList>
    </citation>
    <scope>IDENTIFICATION</scope>
</reference>
<reference evidence="3" key="2">
    <citation type="journal article" date="2017" name="Nat. Plants">
        <title>The Aegilops tauschii genome reveals multiple impacts of transposons.</title>
        <authorList>
            <person name="Zhao G."/>
            <person name="Zou C."/>
            <person name="Li K."/>
            <person name="Wang K."/>
            <person name="Li T."/>
            <person name="Gao L."/>
            <person name="Zhang X."/>
            <person name="Wang H."/>
            <person name="Yang Z."/>
            <person name="Liu X."/>
            <person name="Jiang W."/>
            <person name="Mao L."/>
            <person name="Kong X."/>
            <person name="Jiao Y."/>
            <person name="Jia J."/>
        </authorList>
    </citation>
    <scope>NUCLEOTIDE SEQUENCE [LARGE SCALE GENOMIC DNA]</scope>
    <source>
        <strain evidence="3">cv. AL8/78</strain>
    </source>
</reference>
<feature type="region of interest" description="Disordered" evidence="1">
    <location>
        <begin position="57"/>
        <end position="92"/>
    </location>
</feature>
<dbReference type="Gramene" id="AET2Gv20924900.1">
    <property type="protein sequence ID" value="AET2Gv20924900.1"/>
    <property type="gene ID" value="AET2Gv20924900"/>
</dbReference>
<organism evidence="2 3">
    <name type="scientific">Aegilops tauschii subsp. strangulata</name>
    <name type="common">Goatgrass</name>
    <dbReference type="NCBI Taxonomy" id="200361"/>
    <lineage>
        <taxon>Eukaryota</taxon>
        <taxon>Viridiplantae</taxon>
        <taxon>Streptophyta</taxon>
        <taxon>Embryophyta</taxon>
        <taxon>Tracheophyta</taxon>
        <taxon>Spermatophyta</taxon>
        <taxon>Magnoliopsida</taxon>
        <taxon>Liliopsida</taxon>
        <taxon>Poales</taxon>
        <taxon>Poaceae</taxon>
        <taxon>BOP clade</taxon>
        <taxon>Pooideae</taxon>
        <taxon>Triticodae</taxon>
        <taxon>Triticeae</taxon>
        <taxon>Triticinae</taxon>
        <taxon>Aegilops</taxon>
    </lineage>
</organism>
<name>A0A453CQI2_AEGTS</name>
<keyword evidence="3" id="KW-1185">Reference proteome</keyword>
<reference evidence="2" key="5">
    <citation type="journal article" date="2021" name="G3 (Bethesda)">
        <title>Aegilops tauschii genome assembly Aet v5.0 features greater sequence contiguity and improved annotation.</title>
        <authorList>
            <person name="Wang L."/>
            <person name="Zhu T."/>
            <person name="Rodriguez J.C."/>
            <person name="Deal K.R."/>
            <person name="Dubcovsky J."/>
            <person name="McGuire P.E."/>
            <person name="Lux T."/>
            <person name="Spannagl M."/>
            <person name="Mayer K.F.X."/>
            <person name="Baldrich P."/>
            <person name="Meyers B.C."/>
            <person name="Huo N."/>
            <person name="Gu Y.Q."/>
            <person name="Zhou H."/>
            <person name="Devos K.M."/>
            <person name="Bennetzen J.L."/>
            <person name="Unver T."/>
            <person name="Budak H."/>
            <person name="Gulick P.J."/>
            <person name="Galiba G."/>
            <person name="Kalapos B."/>
            <person name="Nelson D.R."/>
            <person name="Li P."/>
            <person name="You F.M."/>
            <person name="Luo M.C."/>
            <person name="Dvorak J."/>
        </authorList>
    </citation>
    <scope>NUCLEOTIDE SEQUENCE [LARGE SCALE GENOMIC DNA]</scope>
    <source>
        <strain evidence="2">cv. AL8/78</strain>
    </source>
</reference>
<feature type="compositionally biased region" description="Low complexity" evidence="1">
    <location>
        <begin position="57"/>
        <end position="74"/>
    </location>
</feature>
<protein>
    <submittedName>
        <fullName evidence="2">Uncharacterized protein</fullName>
    </submittedName>
</protein>
<proteinExistence type="predicted"/>
<feature type="compositionally biased region" description="Low complexity" evidence="1">
    <location>
        <begin position="83"/>
        <end position="92"/>
    </location>
</feature>
<sequence length="92" mass="10013">GETISAVFLAAAGGQQHPTTRYHPCTFKRLQISPAPDNRSFSIPLVNIPQISRLLLPKSSSGSLGPRSRPGYPWRGRRRWRGRTSSTGAAAT</sequence>
<reference evidence="3" key="1">
    <citation type="journal article" date="2014" name="Science">
        <title>Ancient hybridizations among the ancestral genomes of bread wheat.</title>
        <authorList>
            <consortium name="International Wheat Genome Sequencing Consortium,"/>
            <person name="Marcussen T."/>
            <person name="Sandve S.R."/>
            <person name="Heier L."/>
            <person name="Spannagl M."/>
            <person name="Pfeifer M."/>
            <person name="Jakobsen K.S."/>
            <person name="Wulff B.B."/>
            <person name="Steuernagel B."/>
            <person name="Mayer K.F."/>
            <person name="Olsen O.A."/>
        </authorList>
    </citation>
    <scope>NUCLEOTIDE SEQUENCE [LARGE SCALE GENOMIC DNA]</scope>
    <source>
        <strain evidence="3">cv. AL8/78</strain>
    </source>
</reference>
<reference evidence="2" key="3">
    <citation type="journal article" date="2017" name="Nature">
        <title>Genome sequence of the progenitor of the wheat D genome Aegilops tauschii.</title>
        <authorList>
            <person name="Luo M.C."/>
            <person name="Gu Y.Q."/>
            <person name="Puiu D."/>
            <person name="Wang H."/>
            <person name="Twardziok S.O."/>
            <person name="Deal K.R."/>
            <person name="Huo N."/>
            <person name="Zhu T."/>
            <person name="Wang L."/>
            <person name="Wang Y."/>
            <person name="McGuire P.E."/>
            <person name="Liu S."/>
            <person name="Long H."/>
            <person name="Ramasamy R.K."/>
            <person name="Rodriguez J.C."/>
            <person name="Van S.L."/>
            <person name="Yuan L."/>
            <person name="Wang Z."/>
            <person name="Xia Z."/>
            <person name="Xiao L."/>
            <person name="Anderson O.D."/>
            <person name="Ouyang S."/>
            <person name="Liang Y."/>
            <person name="Zimin A.V."/>
            <person name="Pertea G."/>
            <person name="Qi P."/>
            <person name="Bennetzen J.L."/>
            <person name="Dai X."/>
            <person name="Dawson M.W."/>
            <person name="Muller H.G."/>
            <person name="Kugler K."/>
            <person name="Rivarola-Duarte L."/>
            <person name="Spannagl M."/>
            <person name="Mayer K.F.X."/>
            <person name="Lu F.H."/>
            <person name="Bevan M.W."/>
            <person name="Leroy P."/>
            <person name="Li P."/>
            <person name="You F.M."/>
            <person name="Sun Q."/>
            <person name="Liu Z."/>
            <person name="Lyons E."/>
            <person name="Wicker T."/>
            <person name="Salzberg S.L."/>
            <person name="Devos K.M."/>
            <person name="Dvorak J."/>
        </authorList>
    </citation>
    <scope>NUCLEOTIDE SEQUENCE [LARGE SCALE GENOMIC DNA]</scope>
    <source>
        <strain evidence="2">cv. AL8/78</strain>
    </source>
</reference>
<evidence type="ECO:0000313" key="2">
    <source>
        <dbReference type="EnsemblPlants" id="AET2Gv20924900.1"/>
    </source>
</evidence>
<dbReference type="AlphaFoldDB" id="A0A453CQI2"/>
<accession>A0A453CQI2</accession>
<evidence type="ECO:0000313" key="3">
    <source>
        <dbReference type="Proteomes" id="UP000015105"/>
    </source>
</evidence>
<dbReference type="EnsemblPlants" id="AET2Gv20924900.1">
    <property type="protein sequence ID" value="AET2Gv20924900.1"/>
    <property type="gene ID" value="AET2Gv20924900"/>
</dbReference>
<evidence type="ECO:0000256" key="1">
    <source>
        <dbReference type="SAM" id="MobiDB-lite"/>
    </source>
</evidence>